<keyword evidence="2" id="KW-0732">Signal</keyword>
<dbReference type="EMBL" id="WTUW01000001">
    <property type="protein sequence ID" value="MZR30119.1"/>
    <property type="molecule type" value="Genomic_DNA"/>
</dbReference>
<feature type="chain" id="PRO_5027006783" evidence="2">
    <location>
        <begin position="23"/>
        <end position="88"/>
    </location>
</feature>
<evidence type="ECO:0000313" key="3">
    <source>
        <dbReference type="EMBL" id="MZR30119.1"/>
    </source>
</evidence>
<reference evidence="3 4" key="1">
    <citation type="submission" date="2019-12" db="EMBL/GenBank/DDBJ databases">
        <title>Snethiella sp. nov. sp. isolated from sea sand.</title>
        <authorList>
            <person name="Kim J."/>
            <person name="Jeong S.E."/>
            <person name="Jung H.S."/>
            <person name="Jeon C.O."/>
        </authorList>
    </citation>
    <scope>NUCLEOTIDE SEQUENCE [LARGE SCALE GENOMIC DNA]</scope>
    <source>
        <strain evidence="3 4">DP05</strain>
    </source>
</reference>
<feature type="signal peptide" evidence="2">
    <location>
        <begin position="1"/>
        <end position="22"/>
    </location>
</feature>
<accession>A0A6L8W5V6</accession>
<evidence type="ECO:0000256" key="1">
    <source>
        <dbReference type="SAM" id="MobiDB-lite"/>
    </source>
</evidence>
<evidence type="ECO:0000256" key="2">
    <source>
        <dbReference type="SAM" id="SignalP"/>
    </source>
</evidence>
<name>A0A6L8W5V6_9PROT</name>
<dbReference type="RefSeq" id="WP_161314645.1">
    <property type="nucleotide sequence ID" value="NZ_WTUW01000001.1"/>
</dbReference>
<feature type="compositionally biased region" description="Basic and acidic residues" evidence="1">
    <location>
        <begin position="79"/>
        <end position="88"/>
    </location>
</feature>
<dbReference type="AlphaFoldDB" id="A0A6L8W5V6"/>
<protein>
    <submittedName>
        <fullName evidence="3">Uncharacterized protein</fullName>
    </submittedName>
</protein>
<proteinExistence type="predicted"/>
<feature type="region of interest" description="Disordered" evidence="1">
    <location>
        <begin position="67"/>
        <end position="88"/>
    </location>
</feature>
<gene>
    <name evidence="3" type="ORF">GQE98_05650</name>
</gene>
<sequence>MKQVILASAATVFLTLAPPAFADEQKDNPENLALQGITKLMDALGAFIGSIPQYEAPIMNDNGDIIIRRKHSEKDETEQEPKLEETAT</sequence>
<comment type="caution">
    <text evidence="3">The sequence shown here is derived from an EMBL/GenBank/DDBJ whole genome shotgun (WGS) entry which is preliminary data.</text>
</comment>
<dbReference type="Proteomes" id="UP000476030">
    <property type="component" value="Unassembled WGS sequence"/>
</dbReference>
<organism evidence="3 4">
    <name type="scientific">Sneathiella litorea</name>
    <dbReference type="NCBI Taxonomy" id="2606216"/>
    <lineage>
        <taxon>Bacteria</taxon>
        <taxon>Pseudomonadati</taxon>
        <taxon>Pseudomonadota</taxon>
        <taxon>Alphaproteobacteria</taxon>
        <taxon>Sneathiellales</taxon>
        <taxon>Sneathiellaceae</taxon>
        <taxon>Sneathiella</taxon>
    </lineage>
</organism>
<evidence type="ECO:0000313" key="4">
    <source>
        <dbReference type="Proteomes" id="UP000476030"/>
    </source>
</evidence>
<keyword evidence="4" id="KW-1185">Reference proteome</keyword>